<accession>A0A150IXG2</accession>
<dbReference type="SUPFAM" id="SSF53720">
    <property type="entry name" value="ALDH-like"/>
    <property type="match status" value="1"/>
</dbReference>
<feature type="domain" description="Aldehyde dehydrogenase" evidence="8">
    <location>
        <begin position="14"/>
        <end position="163"/>
    </location>
</feature>
<dbReference type="EC" id="1.2.1.41" evidence="2"/>
<dbReference type="GO" id="GO:0004350">
    <property type="term" value="F:glutamate-5-semialdehyde dehydrogenase activity"/>
    <property type="evidence" value="ECO:0007669"/>
    <property type="project" value="UniProtKB-EC"/>
</dbReference>
<keyword evidence="3" id="KW-0028">Amino-acid biosynthesis</keyword>
<evidence type="ECO:0000313" key="10">
    <source>
        <dbReference type="Proteomes" id="UP000075398"/>
    </source>
</evidence>
<evidence type="ECO:0000313" key="9">
    <source>
        <dbReference type="EMBL" id="KYC49660.1"/>
    </source>
</evidence>
<dbReference type="PANTHER" id="PTHR11063">
    <property type="entry name" value="GLUTAMATE SEMIALDEHYDE DEHYDROGENASE"/>
    <property type="match status" value="1"/>
</dbReference>
<dbReference type="AlphaFoldDB" id="A0A150IXG2"/>
<dbReference type="PATRIC" id="fig|1705409.3.peg.1676"/>
<evidence type="ECO:0000256" key="6">
    <source>
        <dbReference type="ARBA" id="ARBA00023002"/>
    </source>
</evidence>
<dbReference type="NCBIfam" id="NF001221">
    <property type="entry name" value="PRK00197.1"/>
    <property type="match status" value="1"/>
</dbReference>
<evidence type="ECO:0000259" key="8">
    <source>
        <dbReference type="Pfam" id="PF00171"/>
    </source>
</evidence>
<dbReference type="InterPro" id="IPR016163">
    <property type="entry name" value="Ald_DH_C"/>
</dbReference>
<proteinExistence type="predicted"/>
<dbReference type="UniPathway" id="UPA00098">
    <property type="reaction ID" value="UER00360"/>
</dbReference>
<dbReference type="Gene3D" id="3.40.605.10">
    <property type="entry name" value="Aldehyde Dehydrogenase, Chain A, domain 1"/>
    <property type="match status" value="1"/>
</dbReference>
<protein>
    <recommendedName>
        <fullName evidence="2">glutamate-5-semialdehyde dehydrogenase</fullName>
        <ecNumber evidence="2">1.2.1.41</ecNumber>
    </recommendedName>
</protein>
<organism evidence="9 10">
    <name type="scientific">Candidatus Methanofastidiosum methylothiophilum</name>
    <dbReference type="NCBI Taxonomy" id="1705564"/>
    <lineage>
        <taxon>Archaea</taxon>
        <taxon>Methanobacteriati</taxon>
        <taxon>Methanobacteriota</taxon>
        <taxon>Stenosarchaea group</taxon>
        <taxon>Candidatus Methanofastidiosia</taxon>
        <taxon>Candidatus Methanofastidiosales</taxon>
        <taxon>Candidatus Methanofastidiosaceae</taxon>
        <taxon>Candidatus Methanofastidiosum</taxon>
    </lineage>
</organism>
<dbReference type="InterPro" id="IPR016162">
    <property type="entry name" value="Ald_DH_N"/>
</dbReference>
<dbReference type="InterPro" id="IPR016161">
    <property type="entry name" value="Ald_DH/histidinol_DH"/>
</dbReference>
<dbReference type="PANTHER" id="PTHR11063:SF8">
    <property type="entry name" value="DELTA-1-PYRROLINE-5-CARBOXYLATE SYNTHASE"/>
    <property type="match status" value="1"/>
</dbReference>
<keyword evidence="6" id="KW-0560">Oxidoreductase</keyword>
<dbReference type="Gene3D" id="3.40.309.10">
    <property type="entry name" value="Aldehyde Dehydrogenase, Chain A, domain 2"/>
    <property type="match status" value="1"/>
</dbReference>
<evidence type="ECO:0000256" key="4">
    <source>
        <dbReference type="ARBA" id="ARBA00022650"/>
    </source>
</evidence>
<dbReference type="FunFam" id="3.40.309.10:FF:000006">
    <property type="entry name" value="Gamma-glutamyl phosphate reductase"/>
    <property type="match status" value="1"/>
</dbReference>
<dbReference type="GO" id="GO:0055129">
    <property type="term" value="P:L-proline biosynthetic process"/>
    <property type="evidence" value="ECO:0007669"/>
    <property type="project" value="UniProtKB-UniPathway"/>
</dbReference>
<evidence type="ECO:0000256" key="1">
    <source>
        <dbReference type="ARBA" id="ARBA00004985"/>
    </source>
</evidence>
<keyword evidence="4" id="KW-0641">Proline biosynthesis</keyword>
<dbReference type="InterPro" id="IPR000965">
    <property type="entry name" value="GPR_dom"/>
</dbReference>
<comment type="caution">
    <text evidence="9">The sequence shown here is derived from an EMBL/GenBank/DDBJ whole genome shotgun (WGS) entry which is preliminary data.</text>
</comment>
<dbReference type="Pfam" id="PF00171">
    <property type="entry name" value="Aldedh"/>
    <property type="match status" value="1"/>
</dbReference>
<dbReference type="EMBL" id="LNGC01000090">
    <property type="protein sequence ID" value="KYC49660.1"/>
    <property type="molecule type" value="Genomic_DNA"/>
</dbReference>
<dbReference type="NCBIfam" id="TIGR00407">
    <property type="entry name" value="proA"/>
    <property type="match status" value="1"/>
</dbReference>
<reference evidence="9 10" key="1">
    <citation type="journal article" date="2016" name="ISME J.">
        <title>Chasing the elusive Euryarchaeota class WSA2: genomes reveal a uniquely fastidious methyl-reducing methanogen.</title>
        <authorList>
            <person name="Nobu M.K."/>
            <person name="Narihiro T."/>
            <person name="Kuroda K."/>
            <person name="Mei R."/>
            <person name="Liu W.T."/>
        </authorList>
    </citation>
    <scope>NUCLEOTIDE SEQUENCE [LARGE SCALE GENOMIC DNA]</scope>
    <source>
        <strain evidence="9">U1lsi0528_Bin055</strain>
    </source>
</reference>
<comment type="pathway">
    <text evidence="1">Amino-acid biosynthesis; L-proline biosynthesis; L-glutamate 5-semialdehyde from L-glutamate: step 2/2.</text>
</comment>
<evidence type="ECO:0000256" key="2">
    <source>
        <dbReference type="ARBA" id="ARBA00013002"/>
    </source>
</evidence>
<name>A0A150IXG2_9EURY</name>
<evidence type="ECO:0000256" key="3">
    <source>
        <dbReference type="ARBA" id="ARBA00022605"/>
    </source>
</evidence>
<evidence type="ECO:0000256" key="7">
    <source>
        <dbReference type="ARBA" id="ARBA00049024"/>
    </source>
</evidence>
<dbReference type="InterPro" id="IPR015590">
    <property type="entry name" value="Aldehyde_DH_dom"/>
</dbReference>
<dbReference type="InterPro" id="IPR020593">
    <property type="entry name" value="G-glutamylP_reductase_CS"/>
</dbReference>
<dbReference type="Proteomes" id="UP000075398">
    <property type="component" value="Unassembled WGS sequence"/>
</dbReference>
<comment type="catalytic activity">
    <reaction evidence="7">
        <text>L-glutamate 5-semialdehyde + phosphate + NADP(+) = L-glutamyl 5-phosphate + NADPH + H(+)</text>
        <dbReference type="Rhea" id="RHEA:19541"/>
        <dbReference type="ChEBI" id="CHEBI:15378"/>
        <dbReference type="ChEBI" id="CHEBI:43474"/>
        <dbReference type="ChEBI" id="CHEBI:57783"/>
        <dbReference type="ChEBI" id="CHEBI:58066"/>
        <dbReference type="ChEBI" id="CHEBI:58274"/>
        <dbReference type="ChEBI" id="CHEBI:58349"/>
        <dbReference type="EC" id="1.2.1.41"/>
    </reaction>
</comment>
<evidence type="ECO:0000256" key="5">
    <source>
        <dbReference type="ARBA" id="ARBA00022857"/>
    </source>
</evidence>
<gene>
    <name evidence="9" type="ORF">AMQ22_01602</name>
</gene>
<dbReference type="CDD" id="cd07079">
    <property type="entry name" value="ALDH_F18-19_ProA-GPR"/>
    <property type="match status" value="1"/>
</dbReference>
<dbReference type="PROSITE" id="PS01223">
    <property type="entry name" value="PROA"/>
    <property type="match status" value="1"/>
</dbReference>
<sequence>MVFESRPDVVPQIISLALKSGNCVLLKGGRESANTNRAIYEILIDSVDDKVIPKDSFHLLEKREDVTEMLKLDKFIDLIIPRGSNEFVKFVQSNTKVPVLGHADGICHAYVDSNYDEKKALDVCFDAKTQYPAVCNAIETLLVHEKSAKEFLPKIGKLYKGANVEMRCCNQSFDILKNLGVNRASEDDWSTEYNDMIISIKVVNSIEEAVSHINRYGSHHTDVIITEDKKSADYFLNFVDSSSVMLNASTRFADGFRYGKGAEIGISTGKIHARGPTGMEGMLIYKYILVGNGQKVSDYVGKNAKTYTHKKIGKEFKDSLK</sequence>
<keyword evidence="5" id="KW-0521">NADP</keyword>